<reference evidence="7 8" key="1">
    <citation type="submission" date="2018-10" db="EMBL/GenBank/DDBJ databases">
        <authorList>
            <consortium name="Molecular Microbiology and Infection Unit (UMMI)"/>
            <person name="Machado M."/>
        </authorList>
    </citation>
    <scope>NUCLEOTIDE SEQUENCE [LARGE SCALE GENOMIC DNA]</scope>
    <source>
        <strain evidence="7">FMV2238.02</strain>
    </source>
</reference>
<organism evidence="7 8">
    <name type="scientific">Streptococcus canis</name>
    <dbReference type="NCBI Taxonomy" id="1329"/>
    <lineage>
        <taxon>Bacteria</taxon>
        <taxon>Bacillati</taxon>
        <taxon>Bacillota</taxon>
        <taxon>Bacilli</taxon>
        <taxon>Lactobacillales</taxon>
        <taxon>Streptococcaceae</taxon>
        <taxon>Streptococcus</taxon>
    </lineage>
</organism>
<dbReference type="PANTHER" id="PTHR43701:SF2">
    <property type="entry name" value="MEMBRANE TRANSPORTER PROTEIN YJNA-RELATED"/>
    <property type="match status" value="1"/>
</dbReference>
<proteinExistence type="inferred from homology"/>
<comment type="similarity">
    <text evidence="2 6">Belongs to the 4-toluene sulfonate uptake permease (TSUP) (TC 2.A.102) family.</text>
</comment>
<keyword evidence="3 6" id="KW-0812">Transmembrane</keyword>
<evidence type="ECO:0000256" key="3">
    <source>
        <dbReference type="ARBA" id="ARBA00022692"/>
    </source>
</evidence>
<evidence type="ECO:0000313" key="8">
    <source>
        <dbReference type="Proteomes" id="UP000280759"/>
    </source>
</evidence>
<dbReference type="AlphaFoldDB" id="A0A3P5Y4C4"/>
<protein>
    <recommendedName>
        <fullName evidence="6">Probable membrane transporter protein</fullName>
    </recommendedName>
</protein>
<dbReference type="GO" id="GO:0005886">
    <property type="term" value="C:plasma membrane"/>
    <property type="evidence" value="ECO:0007669"/>
    <property type="project" value="UniProtKB-SubCell"/>
</dbReference>
<evidence type="ECO:0000256" key="1">
    <source>
        <dbReference type="ARBA" id="ARBA00004141"/>
    </source>
</evidence>
<evidence type="ECO:0000256" key="2">
    <source>
        <dbReference type="ARBA" id="ARBA00009142"/>
    </source>
</evidence>
<dbReference type="Proteomes" id="UP000280759">
    <property type="component" value="Unassembled WGS sequence"/>
</dbReference>
<dbReference type="EMBL" id="UXEP01000002">
    <property type="protein sequence ID" value="VDC41719.1"/>
    <property type="molecule type" value="Genomic_DNA"/>
</dbReference>
<feature type="transmembrane region" description="Helical" evidence="6">
    <location>
        <begin position="34"/>
        <end position="57"/>
    </location>
</feature>
<evidence type="ECO:0000313" key="7">
    <source>
        <dbReference type="EMBL" id="VDC41719.1"/>
    </source>
</evidence>
<feature type="transmembrane region" description="Helical" evidence="6">
    <location>
        <begin position="107"/>
        <end position="124"/>
    </location>
</feature>
<keyword evidence="4 6" id="KW-1133">Transmembrane helix</keyword>
<keyword evidence="8" id="KW-1185">Reference proteome</keyword>
<evidence type="ECO:0000256" key="6">
    <source>
        <dbReference type="RuleBase" id="RU363041"/>
    </source>
</evidence>
<dbReference type="InterPro" id="IPR002781">
    <property type="entry name" value="TM_pro_TauE-like"/>
</dbReference>
<keyword evidence="5 6" id="KW-0472">Membrane</keyword>
<feature type="transmembrane region" description="Helical" evidence="6">
    <location>
        <begin position="208"/>
        <end position="231"/>
    </location>
</feature>
<feature type="transmembrane region" description="Helical" evidence="6">
    <location>
        <begin position="69"/>
        <end position="95"/>
    </location>
</feature>
<feature type="transmembrane region" description="Helical" evidence="6">
    <location>
        <begin position="176"/>
        <end position="196"/>
    </location>
</feature>
<gene>
    <name evidence="7" type="ORF">FMV2238Y02_01780</name>
</gene>
<feature type="transmembrane region" description="Helical" evidence="6">
    <location>
        <begin position="136"/>
        <end position="156"/>
    </location>
</feature>
<feature type="transmembrane region" description="Helical" evidence="6">
    <location>
        <begin position="7"/>
        <end position="28"/>
    </location>
</feature>
<name>A0A3P5Y4C4_STRCB</name>
<accession>A0A3P5Y4C4</accession>
<dbReference type="PANTHER" id="PTHR43701">
    <property type="entry name" value="MEMBRANE TRANSPORTER PROTEIN MJ0441-RELATED"/>
    <property type="match status" value="1"/>
</dbReference>
<dbReference type="RefSeq" id="WP_125073700.1">
    <property type="nucleotide sequence ID" value="NZ_CP053792.1"/>
</dbReference>
<dbReference type="InterPro" id="IPR051598">
    <property type="entry name" value="TSUP/Inactive_protease-like"/>
</dbReference>
<keyword evidence="6" id="KW-1003">Cell membrane</keyword>
<dbReference type="Pfam" id="PF01925">
    <property type="entry name" value="TauE"/>
    <property type="match status" value="1"/>
</dbReference>
<comment type="subcellular location">
    <subcellularLocation>
        <location evidence="6">Cell membrane</location>
        <topology evidence="6">Multi-pass membrane protein</topology>
    </subcellularLocation>
    <subcellularLocation>
        <location evidence="1">Membrane</location>
        <topology evidence="1">Multi-pass membrane protein</topology>
    </subcellularLocation>
</comment>
<feature type="transmembrane region" description="Helical" evidence="6">
    <location>
        <begin position="237"/>
        <end position="261"/>
    </location>
</feature>
<evidence type="ECO:0000256" key="4">
    <source>
        <dbReference type="ARBA" id="ARBA00022989"/>
    </source>
</evidence>
<evidence type="ECO:0000256" key="5">
    <source>
        <dbReference type="ARBA" id="ARBA00023136"/>
    </source>
</evidence>
<sequence length="263" mass="28696">MIGIIYFIVIVLANTVGAVSGMGGGILIKPIFDFIGAHSVVAISFYSAVAIFTMSLVSTIRQLASGRKFNWQIIFWVLVGAVLGGILGNVAFNYLLLFFKNGNQVQLTQIFLTIVTLLFAFFYSKYGYYGFQLKKNFWYCLCGLILGFLASFLGIGGGPINVSLLMLMFALPIKEATVYSICTIFFSQLAKIVTIAGTTGFGLYDLKILWFVIPAAIVGGLLGAKVSTVLSSEKVTIVFQVVILLVLVINLYNGYQLLVYITT</sequence>